<dbReference type="Proteomes" id="UP000006575">
    <property type="component" value="Plasmid pRL9"/>
</dbReference>
<reference evidence="5 6" key="1">
    <citation type="journal article" date="2006" name="Genome Biol.">
        <title>The genome of Rhizobium leguminosarum has recognizable core and accessory components.</title>
        <authorList>
            <person name="Young J.W."/>
            <person name="Crossman L.C."/>
            <person name="Johnston A.W.B."/>
            <person name="Thomson N.R."/>
            <person name="Ghazoui Z.F."/>
            <person name="Hull K.H."/>
            <person name="Wexler M."/>
            <person name="Curson A.R.J."/>
            <person name="Todd J.D."/>
            <person name="Poole P.S."/>
            <person name="Mauchline T.H."/>
            <person name="East A.K."/>
            <person name="Quail M.A."/>
            <person name="Churcher C."/>
            <person name="Arrowsmith C."/>
            <person name="Cherevach A."/>
            <person name="Chillingworth T."/>
            <person name="Clarke K."/>
            <person name="Cronin A."/>
            <person name="Davis P."/>
            <person name="Fraser A."/>
            <person name="Hance Z."/>
            <person name="Hauser H."/>
            <person name="Jagels K."/>
            <person name="Moule S."/>
            <person name="Mungall K."/>
            <person name="Norbertczak H."/>
            <person name="Rabbinowitsch E."/>
            <person name="Sanders M."/>
            <person name="Simmonds M."/>
            <person name="Whitehead S."/>
            <person name="Parkhill J."/>
        </authorList>
    </citation>
    <scope>NUCLEOTIDE SEQUENCE [LARGE SCALE GENOMIC DNA]</scope>
    <source>
        <strain evidence="6">DSM 114642 / LMG 32736 / 3841</strain>
    </source>
</reference>
<protein>
    <submittedName>
        <fullName evidence="5">Galactosyltransferase protein</fullName>
    </submittedName>
</protein>
<dbReference type="PANTHER" id="PTHR30576:SF10">
    <property type="entry name" value="SLL5057 PROTEIN"/>
    <property type="match status" value="1"/>
</dbReference>
<evidence type="ECO:0000256" key="2">
    <source>
        <dbReference type="ARBA" id="ARBA00023169"/>
    </source>
</evidence>
<dbReference type="AlphaFoldDB" id="Q1M8M2"/>
<gene>
    <name evidence="5" type="primary">lpsB1</name>
    <name evidence="5" type="ordered locus">pRL90051</name>
</gene>
<keyword evidence="6" id="KW-1185">Reference proteome</keyword>
<evidence type="ECO:0000256" key="3">
    <source>
        <dbReference type="SAM" id="Phobius"/>
    </source>
</evidence>
<evidence type="ECO:0000256" key="1">
    <source>
        <dbReference type="ARBA" id="ARBA00006464"/>
    </source>
</evidence>
<dbReference type="HOGENOM" id="CLU_854933_0_0_5"/>
<keyword evidence="2" id="KW-0270">Exopolysaccharide synthesis</keyword>
<comment type="similarity">
    <text evidence="1">Belongs to the bacterial sugar transferase family.</text>
</comment>
<dbReference type="InterPro" id="IPR003362">
    <property type="entry name" value="Bact_transf"/>
</dbReference>
<dbReference type="EnsemblBacteria" id="CAK03762">
    <property type="protein sequence ID" value="CAK03762"/>
    <property type="gene ID" value="pRL90051"/>
</dbReference>
<sequence>MLASPNKSAIDRADRHLIPFSRLAWMFIAQGDDLDWRAMSYRPRFICEAGDGMPARGSVMPSKPPLGLWPSRPARLLVLPGARWARPRNGGSIKICRSSSVRVRRMMAVDAKRFLTIRQRDGANGGWSVGKSEELRSMGLKRAVDFFLALIAAAILLVPILVVALCVRLTSPGPILYWSKRVGRFNQIFLMPKFRSMRVDTPTVATHLLEDPDRFLTPIGSFLRKSSLDELPQLWCILEGKMSFVGPRPALYNQYDLIELRTTHGVDKLLPGLTGWAQINGRDELPIPEKVKFDVEYLERRSFGFDISILFMTAEKVIRRKGIRH</sequence>
<organism evidence="5 6">
    <name type="scientific">Rhizobium johnstonii (strain DSM 114642 / LMG 32736 / 3841)</name>
    <name type="common">Rhizobium leguminosarum bv. viciae</name>
    <dbReference type="NCBI Taxonomy" id="216596"/>
    <lineage>
        <taxon>Bacteria</taxon>
        <taxon>Pseudomonadati</taxon>
        <taxon>Pseudomonadota</taxon>
        <taxon>Alphaproteobacteria</taxon>
        <taxon>Hyphomicrobiales</taxon>
        <taxon>Rhizobiaceae</taxon>
        <taxon>Rhizobium/Agrobacterium group</taxon>
        <taxon>Rhizobium</taxon>
        <taxon>Rhizobium johnstonii</taxon>
    </lineage>
</organism>
<feature type="transmembrane region" description="Helical" evidence="3">
    <location>
        <begin position="146"/>
        <end position="165"/>
    </location>
</feature>
<dbReference type="EMBL" id="AM236083">
    <property type="protein sequence ID" value="CAK03762.1"/>
    <property type="molecule type" value="Genomic_DNA"/>
</dbReference>
<evidence type="ECO:0000313" key="5">
    <source>
        <dbReference type="EMBL" id="CAK03762.1"/>
    </source>
</evidence>
<accession>Q1M8M2</accession>
<dbReference type="GO" id="GO:0016780">
    <property type="term" value="F:phosphotransferase activity, for other substituted phosphate groups"/>
    <property type="evidence" value="ECO:0007669"/>
    <property type="project" value="TreeGrafter"/>
</dbReference>
<evidence type="ECO:0000313" key="6">
    <source>
        <dbReference type="Proteomes" id="UP000006575"/>
    </source>
</evidence>
<keyword evidence="3" id="KW-0812">Transmembrane</keyword>
<keyword evidence="5" id="KW-0328">Glycosyltransferase</keyword>
<keyword evidence="5" id="KW-0614">Plasmid</keyword>
<dbReference type="GO" id="GO:0016757">
    <property type="term" value="F:glycosyltransferase activity"/>
    <property type="evidence" value="ECO:0007669"/>
    <property type="project" value="UniProtKB-KW"/>
</dbReference>
<feature type="domain" description="Bacterial sugar transferase" evidence="4">
    <location>
        <begin position="141"/>
        <end position="318"/>
    </location>
</feature>
<keyword evidence="5" id="KW-0808">Transferase</keyword>
<proteinExistence type="inferred from homology"/>
<keyword evidence="3" id="KW-0472">Membrane</keyword>
<name>Q1M8M2_RHIJ3</name>
<dbReference type="PANTHER" id="PTHR30576">
    <property type="entry name" value="COLANIC BIOSYNTHESIS UDP-GLUCOSE LIPID CARRIER TRANSFERASE"/>
    <property type="match status" value="1"/>
</dbReference>
<evidence type="ECO:0000259" key="4">
    <source>
        <dbReference type="Pfam" id="PF02397"/>
    </source>
</evidence>
<dbReference type="Pfam" id="PF02397">
    <property type="entry name" value="Bac_transf"/>
    <property type="match status" value="1"/>
</dbReference>
<dbReference type="GO" id="GO:0000271">
    <property type="term" value="P:polysaccharide biosynthetic process"/>
    <property type="evidence" value="ECO:0007669"/>
    <property type="project" value="UniProtKB-KW"/>
</dbReference>
<geneLocation type="plasmid" evidence="5 6">
    <name>pRL9</name>
</geneLocation>
<keyword evidence="3" id="KW-1133">Transmembrane helix</keyword>
<dbReference type="KEGG" id="rle:pRL90051"/>